<evidence type="ECO:0000256" key="1">
    <source>
        <dbReference type="SAM" id="Coils"/>
    </source>
</evidence>
<dbReference type="OrthoDB" id="3365698at2759"/>
<dbReference type="EMBL" id="JAACJM010000043">
    <property type="protein sequence ID" value="KAF5360265.1"/>
    <property type="molecule type" value="Genomic_DNA"/>
</dbReference>
<accession>A0A8H5G8P3</accession>
<protein>
    <recommendedName>
        <fullName evidence="4">F-box domain-containing protein</fullName>
    </recommendedName>
</protein>
<sequence length="170" mass="19645">MVSEGKSTDYLNDDVSRERVVLSATVIASLQSRMKDEQNHIGDLSREVEKLQKEIEKRKGVVAKIKDLLSPIRQIPQEMLVEIFSHYIQLQNAEVKGPDFGVLGRKCVYRRLLPVVLLSLICSQWKQIVDTTPRLWTQLRIFVYNWFYPVTPPPQTVVVKWIQRSGSLPL</sequence>
<evidence type="ECO:0000313" key="2">
    <source>
        <dbReference type="EMBL" id="KAF5360265.1"/>
    </source>
</evidence>
<evidence type="ECO:0000313" key="3">
    <source>
        <dbReference type="Proteomes" id="UP000559256"/>
    </source>
</evidence>
<comment type="caution">
    <text evidence="2">The sequence shown here is derived from an EMBL/GenBank/DDBJ whole genome shotgun (WGS) entry which is preliminary data.</text>
</comment>
<keyword evidence="1" id="KW-0175">Coiled coil</keyword>
<dbReference type="Proteomes" id="UP000559256">
    <property type="component" value="Unassembled WGS sequence"/>
</dbReference>
<dbReference type="AlphaFoldDB" id="A0A8H5G8P3"/>
<keyword evidence="3" id="KW-1185">Reference proteome</keyword>
<dbReference type="Gene3D" id="1.20.1280.50">
    <property type="match status" value="1"/>
</dbReference>
<proteinExistence type="predicted"/>
<reference evidence="2 3" key="1">
    <citation type="journal article" date="2020" name="ISME J.">
        <title>Uncovering the hidden diversity of litter-decomposition mechanisms in mushroom-forming fungi.</title>
        <authorList>
            <person name="Floudas D."/>
            <person name="Bentzer J."/>
            <person name="Ahren D."/>
            <person name="Johansson T."/>
            <person name="Persson P."/>
            <person name="Tunlid A."/>
        </authorList>
    </citation>
    <scope>NUCLEOTIDE SEQUENCE [LARGE SCALE GENOMIC DNA]</scope>
    <source>
        <strain evidence="2 3">CBS 291.85</strain>
    </source>
</reference>
<name>A0A8H5G8P3_9AGAR</name>
<evidence type="ECO:0008006" key="4">
    <source>
        <dbReference type="Google" id="ProtNLM"/>
    </source>
</evidence>
<gene>
    <name evidence="2" type="ORF">D9758_009111</name>
</gene>
<feature type="coiled-coil region" evidence="1">
    <location>
        <begin position="27"/>
        <end position="61"/>
    </location>
</feature>
<organism evidence="2 3">
    <name type="scientific">Tetrapyrgos nigripes</name>
    <dbReference type="NCBI Taxonomy" id="182062"/>
    <lineage>
        <taxon>Eukaryota</taxon>
        <taxon>Fungi</taxon>
        <taxon>Dikarya</taxon>
        <taxon>Basidiomycota</taxon>
        <taxon>Agaricomycotina</taxon>
        <taxon>Agaricomycetes</taxon>
        <taxon>Agaricomycetidae</taxon>
        <taxon>Agaricales</taxon>
        <taxon>Marasmiineae</taxon>
        <taxon>Marasmiaceae</taxon>
        <taxon>Tetrapyrgos</taxon>
    </lineage>
</organism>